<dbReference type="HAMAP" id="MF_00528">
    <property type="entry name" value="Maf"/>
    <property type="match status" value="1"/>
</dbReference>
<dbReference type="Pfam" id="PF00445">
    <property type="entry name" value="Ribonuclease_T2"/>
    <property type="match status" value="1"/>
</dbReference>
<dbReference type="GO" id="GO:0004843">
    <property type="term" value="F:cysteine-type deubiquitinase activity"/>
    <property type="evidence" value="ECO:0007669"/>
    <property type="project" value="InterPro"/>
</dbReference>
<sequence>MNDAAEVLLCIYEKAIEAAKSLGLAPGIEQTFGLEVHEAVNCSWCRRPTQQNAYTQYFYNTQATTLRMLGALHTSLGELLAEDAAQHLMSCDTDVGGCGQPNPVTHALQAAPRVFTLQVAWESHNEAREDIAGTMAAIQEVVDVGELYRGVPPGLHRYALRSMVCYYGAHCQALVLEPDAGGWLMFDDARVTRVGSWADVRRKCEAGHIQPSVLFYEARAFQARSACLGTAAAVVSTRMGPAITASLSPALRPALHSSRACRRRRQPPTLAMLLEHLPALEGRRVVLASASPRRRELLSAMGVKFEVVPSSFEETLPKDSVTAAEYARLTALHKAQDVARSLAAASNSGQQPPMLIIGADTVVEFGEHILEKPADADDARRVLQMLSGQRHHVHTGVALVMPQSLADGDPPHHSFAVTTNVEFDALSPAAVDAYVASGEPFDKAGSYGIQGLAGSFVRGIEGCFFNVVGFPVHRFGIELGRLIESARAYDFLTLSSGWNPSECWKSAAGDKPCTQAPWATFGIQGLIPTNADPATAAPQWCPAPGFDNSQLSEQLTANLSCWAPAFSQPNEELWQTQWEQWGSCAGFSNASDYFSFSLAAAEKYDANTAMAALASQCGGQIAVKDLLAALKSQFGKNTWVQCNRDYPEQLLSVDVCVNKSSNGSATAVNCPSGRNWKLASGVKCGDKVVLPMGVMPLACKQPVSPCNSVAAIHSDCAKAVVMPSDYPTQAFKADYGVLWERINWLNPTIPFNATTIPRGTTVCVKNGAPPPDVPLLPEPALPNWLPPWSNVTVRNASVYANCAANKPSGGFVNGTLCLSANYSGSPVLGAVIGGGLAGACTGVCQYNPAPADGGDAIVAWRFDNDNRCWMQVTRGVQATACPAGTKADKRTQANGQLLQNQKLFSDFLAANTKDATDLQDDYAKVVADAWDNFYASNCGSDDPTCDLAHEQMGRLLTDGFAANSTAAVLEIQPADSPLIQLQDELNATYRASDCERATATSFQARDCLCDPSEPYLYCNAQLAKEAAATVETKLRNNVLTFDPASLKPAQSAQCVNPSNGKSSQPLDTTDMQALSAFMTAPSKNTPQQCCFTFPLGSSGVTASICLAPVTNVTDELNSNPITKAANYTMPSCGYQDPLGGYSPSDLTDALAWDVDVPTKFCLQGGATVDALNSLAPWFGSDISVQGGMFCAENLTTGYTPLQAYSEAGLDVPADADTGVQVTTTGYYDFKLLDVLPTTQACVSAAKSQALNDVVACADYCLLNQWSFQLLQDQGSHRAGGQHLPSHDTAMLPVAGGFLQIMLQ</sequence>
<dbReference type="Pfam" id="PF02545">
    <property type="entry name" value="Maf"/>
    <property type="match status" value="1"/>
</dbReference>
<dbReference type="CDD" id="cd02257">
    <property type="entry name" value="Peptidase_C19"/>
    <property type="match status" value="1"/>
</dbReference>
<dbReference type="CDD" id="cd00555">
    <property type="entry name" value="Maf"/>
    <property type="match status" value="1"/>
</dbReference>
<dbReference type="InterPro" id="IPR003697">
    <property type="entry name" value="Maf-like"/>
</dbReference>
<dbReference type="Pfam" id="PF00443">
    <property type="entry name" value="UCH"/>
    <property type="match status" value="1"/>
</dbReference>
<dbReference type="GO" id="GO:0032259">
    <property type="term" value="P:methylation"/>
    <property type="evidence" value="ECO:0007669"/>
    <property type="project" value="UniProtKB-KW"/>
</dbReference>
<keyword evidence="7" id="KW-1185">Reference proteome</keyword>
<dbReference type="SUPFAM" id="SSF55895">
    <property type="entry name" value="Ribonuclease Rh-like"/>
    <property type="match status" value="1"/>
</dbReference>
<dbReference type="GO" id="GO:0003723">
    <property type="term" value="F:RNA binding"/>
    <property type="evidence" value="ECO:0007669"/>
    <property type="project" value="InterPro"/>
</dbReference>
<dbReference type="InterPro" id="IPR001568">
    <property type="entry name" value="RNase_T2-like"/>
</dbReference>
<dbReference type="OrthoDB" id="517189at2759"/>
<organism evidence="6 7">
    <name type="scientific">Chlorella sorokiniana</name>
    <name type="common">Freshwater green alga</name>
    <dbReference type="NCBI Taxonomy" id="3076"/>
    <lineage>
        <taxon>Eukaryota</taxon>
        <taxon>Viridiplantae</taxon>
        <taxon>Chlorophyta</taxon>
        <taxon>core chlorophytes</taxon>
        <taxon>Trebouxiophyceae</taxon>
        <taxon>Chlorellales</taxon>
        <taxon>Chlorellaceae</taxon>
        <taxon>Chlorella clade</taxon>
        <taxon>Chlorella</taxon>
    </lineage>
</organism>
<dbReference type="GO" id="GO:0008168">
    <property type="term" value="F:methyltransferase activity"/>
    <property type="evidence" value="ECO:0007669"/>
    <property type="project" value="UniProtKB-KW"/>
</dbReference>
<dbReference type="NCBIfam" id="TIGR00172">
    <property type="entry name" value="maf"/>
    <property type="match status" value="1"/>
</dbReference>
<accession>A0A2P6TDQ4</accession>
<evidence type="ECO:0000256" key="3">
    <source>
        <dbReference type="ARBA" id="ARBA00022801"/>
    </source>
</evidence>
<dbReference type="Gene3D" id="3.90.730.10">
    <property type="entry name" value="Ribonuclease T2-like"/>
    <property type="match status" value="1"/>
</dbReference>
<dbReference type="InterPro" id="IPR001394">
    <property type="entry name" value="Peptidase_C19_UCH"/>
</dbReference>
<evidence type="ECO:0000313" key="7">
    <source>
        <dbReference type="Proteomes" id="UP000239899"/>
    </source>
</evidence>
<dbReference type="PANTHER" id="PTHR43213">
    <property type="entry name" value="BIFUNCTIONAL DTTP/UTP PYROPHOSPHATASE/METHYLTRANSFERASE PROTEIN-RELATED"/>
    <property type="match status" value="1"/>
</dbReference>
<dbReference type="PANTHER" id="PTHR43213:SF5">
    <property type="entry name" value="BIFUNCTIONAL DTTP_UTP PYROPHOSPHATASE_METHYLTRANSFERASE PROTEIN-RELATED"/>
    <property type="match status" value="1"/>
</dbReference>
<evidence type="ECO:0000259" key="5">
    <source>
        <dbReference type="PROSITE" id="PS50235"/>
    </source>
</evidence>
<dbReference type="GO" id="GO:0016579">
    <property type="term" value="P:protein deubiquitination"/>
    <property type="evidence" value="ECO:0007669"/>
    <property type="project" value="InterPro"/>
</dbReference>
<name>A0A2P6TDQ4_CHLSO</name>
<evidence type="ECO:0000313" key="6">
    <source>
        <dbReference type="EMBL" id="PRW20784.1"/>
    </source>
</evidence>
<dbReference type="InterPro" id="IPR038765">
    <property type="entry name" value="Papain-like_cys_pep_sf"/>
</dbReference>
<gene>
    <name evidence="6" type="ORF">C2E21_8538</name>
</gene>
<dbReference type="InterPro" id="IPR028889">
    <property type="entry name" value="USP"/>
</dbReference>
<dbReference type="InterPro" id="IPR036430">
    <property type="entry name" value="RNase_T2-like_sf"/>
</dbReference>
<evidence type="ECO:0000256" key="4">
    <source>
        <dbReference type="RuleBase" id="RU004328"/>
    </source>
</evidence>
<dbReference type="InterPro" id="IPR029001">
    <property type="entry name" value="ITPase-like_fam"/>
</dbReference>
<dbReference type="Gene3D" id="3.90.70.10">
    <property type="entry name" value="Cysteine proteinases"/>
    <property type="match status" value="1"/>
</dbReference>
<dbReference type="EMBL" id="LHPG02000021">
    <property type="protein sequence ID" value="PRW20784.1"/>
    <property type="molecule type" value="Genomic_DNA"/>
</dbReference>
<evidence type="ECO:0000256" key="1">
    <source>
        <dbReference type="ARBA" id="ARBA00001968"/>
    </source>
</evidence>
<dbReference type="GO" id="GO:0033897">
    <property type="term" value="F:ribonuclease T2 activity"/>
    <property type="evidence" value="ECO:0007669"/>
    <property type="project" value="InterPro"/>
</dbReference>
<dbReference type="Gene3D" id="3.90.950.10">
    <property type="match status" value="1"/>
</dbReference>
<protein>
    <submittedName>
        <fullName evidence="6">Acetylserotonin O-methyltransferase</fullName>
    </submittedName>
</protein>
<dbReference type="Proteomes" id="UP000239899">
    <property type="component" value="Unassembled WGS sequence"/>
</dbReference>
<evidence type="ECO:0000256" key="2">
    <source>
        <dbReference type="ARBA" id="ARBA00007469"/>
    </source>
</evidence>
<proteinExistence type="inferred from homology"/>
<feature type="domain" description="USP" evidence="5">
    <location>
        <begin position="1"/>
        <end position="219"/>
    </location>
</feature>
<dbReference type="PROSITE" id="PS50235">
    <property type="entry name" value="USP_3"/>
    <property type="match status" value="1"/>
</dbReference>
<dbReference type="SUPFAM" id="SSF54001">
    <property type="entry name" value="Cysteine proteinases"/>
    <property type="match status" value="1"/>
</dbReference>
<comment type="similarity">
    <text evidence="2 4">Belongs to the RNase T2 family.</text>
</comment>
<dbReference type="SUPFAM" id="SSF52972">
    <property type="entry name" value="ITPase-like"/>
    <property type="match status" value="1"/>
</dbReference>
<comment type="caution">
    <text evidence="6">The sequence shown here is derived from an EMBL/GenBank/DDBJ whole genome shotgun (WGS) entry which is preliminary data.</text>
</comment>
<keyword evidence="3" id="KW-0378">Hydrolase</keyword>
<dbReference type="GO" id="GO:0047429">
    <property type="term" value="F:nucleoside triphosphate diphosphatase activity"/>
    <property type="evidence" value="ECO:0007669"/>
    <property type="project" value="InterPro"/>
</dbReference>
<reference evidence="6 7" key="1">
    <citation type="journal article" date="2018" name="Plant J.">
        <title>Genome sequences of Chlorella sorokiniana UTEX 1602 and Micractinium conductrix SAG 241.80: implications to maltose excretion by a green alga.</title>
        <authorList>
            <person name="Arriola M.B."/>
            <person name="Velmurugan N."/>
            <person name="Zhang Y."/>
            <person name="Plunkett M.H."/>
            <person name="Hondzo H."/>
            <person name="Barney B.M."/>
        </authorList>
    </citation>
    <scope>NUCLEOTIDE SEQUENCE [LARGE SCALE GENOMIC DNA]</scope>
    <source>
        <strain evidence="7">UTEX 1602</strain>
    </source>
</reference>
<comment type="cofactor">
    <cofactor evidence="1">
        <name>a divalent metal cation</name>
        <dbReference type="ChEBI" id="CHEBI:60240"/>
    </cofactor>
</comment>